<reference evidence="3 4" key="1">
    <citation type="submission" date="2014-03" db="EMBL/GenBank/DDBJ databases">
        <title>Bradyrhizobium valentinum sp. nov., isolated from effective nodules of Lupinus mariae-josephae, a lupine endemic of basic-lime soils in Eastern Spain.</title>
        <authorList>
            <person name="Duran D."/>
            <person name="Rey L."/>
            <person name="Navarro A."/>
            <person name="Busquets A."/>
            <person name="Imperial J."/>
            <person name="Ruiz-Argueso T."/>
        </authorList>
    </citation>
    <scope>NUCLEOTIDE SEQUENCE [LARGE SCALE GENOMIC DNA]</scope>
    <source>
        <strain evidence="3 4">CCBAU 23086</strain>
    </source>
</reference>
<dbReference type="OrthoDB" id="8228505at2"/>
<feature type="transmembrane region" description="Helical" evidence="2">
    <location>
        <begin position="155"/>
        <end position="174"/>
    </location>
</feature>
<keyword evidence="1" id="KW-0175">Coiled coil</keyword>
<dbReference type="EMBL" id="LLYB01000053">
    <property type="protein sequence ID" value="KRR25705.1"/>
    <property type="molecule type" value="Genomic_DNA"/>
</dbReference>
<dbReference type="RefSeq" id="WP_057857574.1">
    <property type="nucleotide sequence ID" value="NZ_LLYB01000053.1"/>
</dbReference>
<protein>
    <submittedName>
        <fullName evidence="3">Uncharacterized protein</fullName>
    </submittedName>
</protein>
<evidence type="ECO:0000256" key="2">
    <source>
        <dbReference type="SAM" id="Phobius"/>
    </source>
</evidence>
<keyword evidence="2" id="KW-0472">Membrane</keyword>
<keyword evidence="2" id="KW-1133">Transmembrane helix</keyword>
<proteinExistence type="predicted"/>
<evidence type="ECO:0000313" key="3">
    <source>
        <dbReference type="EMBL" id="KRR25705.1"/>
    </source>
</evidence>
<organism evidence="3 4">
    <name type="scientific">Bradyrhizobium lablabi</name>
    <dbReference type="NCBI Taxonomy" id="722472"/>
    <lineage>
        <taxon>Bacteria</taxon>
        <taxon>Pseudomonadati</taxon>
        <taxon>Pseudomonadota</taxon>
        <taxon>Alphaproteobacteria</taxon>
        <taxon>Hyphomicrobiales</taxon>
        <taxon>Nitrobacteraceae</taxon>
        <taxon>Bradyrhizobium</taxon>
    </lineage>
</organism>
<comment type="caution">
    <text evidence="3">The sequence shown here is derived from an EMBL/GenBank/DDBJ whole genome shotgun (WGS) entry which is preliminary data.</text>
</comment>
<evidence type="ECO:0000256" key="1">
    <source>
        <dbReference type="SAM" id="Coils"/>
    </source>
</evidence>
<gene>
    <name evidence="3" type="ORF">CQ14_19585</name>
</gene>
<dbReference type="Proteomes" id="UP000051660">
    <property type="component" value="Unassembled WGS sequence"/>
</dbReference>
<accession>A0A0R3N039</accession>
<name>A0A0R3N039_9BRAD</name>
<evidence type="ECO:0000313" key="4">
    <source>
        <dbReference type="Proteomes" id="UP000051660"/>
    </source>
</evidence>
<keyword evidence="2" id="KW-0812">Transmembrane</keyword>
<feature type="coiled-coil region" evidence="1">
    <location>
        <begin position="170"/>
        <end position="204"/>
    </location>
</feature>
<sequence length="312" mass="33282">MHFKLAILTVLAQRPDGRATLEEVTREVAILVANEDQAQATEELSPLGDIDIVQSGLVVLESQELQITDAGRSLLSALEAGNAPCIPDRAADAPAFLTRSSGFGFRPPTRDTSRRILKAIAARLERLGGIWRGHLVRDAPGTTARRRAAGIGGGTFALLTLLVITICAGAVVALTQIKSLKAEIASLQRELLSSRERLAKFDQAEKAREAEIKAAADKGKALLQSLPQQAPLTFSREEVQLIREYIKPAPYAGQATPAINVGDPVAGGTIPLPSSLTEKVPKLVGARFAIRNGAIIIVKRDSQKADAVLPPY</sequence>
<dbReference type="AlphaFoldDB" id="A0A0R3N039"/>